<dbReference type="SUPFAM" id="SSF55781">
    <property type="entry name" value="GAF domain-like"/>
    <property type="match status" value="1"/>
</dbReference>
<gene>
    <name evidence="5" type="ORF">RCG21_32320</name>
</gene>
<reference evidence="5" key="1">
    <citation type="submission" date="2023-08" db="EMBL/GenBank/DDBJ databases">
        <title>Nitrogen cycling bacteria in agricultural field soils.</title>
        <authorList>
            <person name="Jang J."/>
        </authorList>
    </citation>
    <scope>NUCLEOTIDE SEQUENCE</scope>
    <source>
        <strain evidence="5">PS3-36</strain>
    </source>
</reference>
<dbReference type="AlphaFoldDB" id="A0AA90TX08"/>
<dbReference type="Gene3D" id="3.30.450.40">
    <property type="match status" value="1"/>
</dbReference>
<sequence length="379" mass="44520">MKQPFHLYEEITFQQFALFIKTHSKQFKTNINIYLNLDDDISEPDRKIIGSMLHSFFQLLTSPANTTGINENHYSFLDTWLQSQVSIINKKSLYLFQLIFEKSLLTLMIQIKYNRIIPIFMFLLSIFTYLVHSYSKWEQEEGQAIDTQSHLPEHLRRLQKLDKLNQLLIRSSGVKDLAFILKKCEEYFQYKRCVFYAYIPWSNQFYGVIGAELAKVQSMKGQITEDRTVFNSKTPIYLKDPRNFVKEEHIKLFNLSSIIFVPIIHHEQLFGWLTFDQVGEEFDCSKNELTLLEQVGKRIGMYLSRKGEEKLKTSDIHLTERELTILDLLSEGYDNKKIGESLFLSEHTVRDYVSSLMTKLESKNRTQVVASAFRLGLIN</sequence>
<dbReference type="PROSITE" id="PS00622">
    <property type="entry name" value="HTH_LUXR_1"/>
    <property type="match status" value="1"/>
</dbReference>
<keyword evidence="6" id="KW-1185">Reference proteome</keyword>
<dbReference type="GO" id="GO:0003677">
    <property type="term" value="F:DNA binding"/>
    <property type="evidence" value="ECO:0007669"/>
    <property type="project" value="UniProtKB-KW"/>
</dbReference>
<evidence type="ECO:0000256" key="3">
    <source>
        <dbReference type="ARBA" id="ARBA00023163"/>
    </source>
</evidence>
<dbReference type="InterPro" id="IPR000792">
    <property type="entry name" value="Tscrpt_reg_LuxR_C"/>
</dbReference>
<dbReference type="Gene3D" id="1.10.10.10">
    <property type="entry name" value="Winged helix-like DNA-binding domain superfamily/Winged helix DNA-binding domain"/>
    <property type="match status" value="1"/>
</dbReference>
<dbReference type="Proteomes" id="UP001178888">
    <property type="component" value="Unassembled WGS sequence"/>
</dbReference>
<dbReference type="Pfam" id="PF00196">
    <property type="entry name" value="GerE"/>
    <property type="match status" value="1"/>
</dbReference>
<feature type="domain" description="HTH luxR-type" evidence="4">
    <location>
        <begin position="311"/>
        <end position="376"/>
    </location>
</feature>
<dbReference type="InterPro" id="IPR003018">
    <property type="entry name" value="GAF"/>
</dbReference>
<evidence type="ECO:0000256" key="1">
    <source>
        <dbReference type="ARBA" id="ARBA00023015"/>
    </source>
</evidence>
<dbReference type="SMART" id="SM00421">
    <property type="entry name" value="HTH_LUXR"/>
    <property type="match status" value="1"/>
</dbReference>
<dbReference type="GO" id="GO:0045892">
    <property type="term" value="P:negative regulation of DNA-templated transcription"/>
    <property type="evidence" value="ECO:0007669"/>
    <property type="project" value="UniProtKB-ARBA"/>
</dbReference>
<evidence type="ECO:0000313" key="6">
    <source>
        <dbReference type="Proteomes" id="UP001178888"/>
    </source>
</evidence>
<dbReference type="PANTHER" id="PTHR44688:SF16">
    <property type="entry name" value="DNA-BINDING TRANSCRIPTIONAL ACTIVATOR DEVR_DOSR"/>
    <property type="match status" value="1"/>
</dbReference>
<accession>A0AA90TX08</accession>
<evidence type="ECO:0000313" key="5">
    <source>
        <dbReference type="EMBL" id="MDQ6600882.1"/>
    </source>
</evidence>
<dbReference type="PRINTS" id="PR00038">
    <property type="entry name" value="HTHLUXR"/>
</dbReference>
<keyword evidence="2" id="KW-0238">DNA-binding</keyword>
<dbReference type="RefSeq" id="WP_308914509.1">
    <property type="nucleotide sequence ID" value="NZ_JAVGVR010000002.1"/>
</dbReference>
<dbReference type="EMBL" id="JAVGVR010000002">
    <property type="protein sequence ID" value="MDQ6600882.1"/>
    <property type="molecule type" value="Genomic_DNA"/>
</dbReference>
<dbReference type="InterPro" id="IPR036388">
    <property type="entry name" value="WH-like_DNA-bd_sf"/>
</dbReference>
<keyword evidence="1" id="KW-0805">Transcription regulation</keyword>
<dbReference type="SUPFAM" id="SSF46894">
    <property type="entry name" value="C-terminal effector domain of the bipartite response regulators"/>
    <property type="match status" value="1"/>
</dbReference>
<organism evidence="5 6">
    <name type="scientific">Bacillus salipaludis</name>
    <dbReference type="NCBI Taxonomy" id="2547811"/>
    <lineage>
        <taxon>Bacteria</taxon>
        <taxon>Bacillati</taxon>
        <taxon>Bacillota</taxon>
        <taxon>Bacilli</taxon>
        <taxon>Bacillales</taxon>
        <taxon>Bacillaceae</taxon>
        <taxon>Bacillus</taxon>
    </lineage>
</organism>
<dbReference type="Pfam" id="PF01590">
    <property type="entry name" value="GAF"/>
    <property type="match status" value="1"/>
</dbReference>
<name>A0AA90TX08_9BACI</name>
<evidence type="ECO:0000259" key="4">
    <source>
        <dbReference type="PROSITE" id="PS50043"/>
    </source>
</evidence>
<keyword evidence="3" id="KW-0804">Transcription</keyword>
<dbReference type="PROSITE" id="PS50043">
    <property type="entry name" value="HTH_LUXR_2"/>
    <property type="match status" value="1"/>
</dbReference>
<protein>
    <submittedName>
        <fullName evidence="5">LuxR C-terminal-related transcriptional regulator</fullName>
    </submittedName>
</protein>
<evidence type="ECO:0000256" key="2">
    <source>
        <dbReference type="ARBA" id="ARBA00023125"/>
    </source>
</evidence>
<dbReference type="PANTHER" id="PTHR44688">
    <property type="entry name" value="DNA-BINDING TRANSCRIPTIONAL ACTIVATOR DEVR_DOSR"/>
    <property type="match status" value="1"/>
</dbReference>
<comment type="caution">
    <text evidence="5">The sequence shown here is derived from an EMBL/GenBank/DDBJ whole genome shotgun (WGS) entry which is preliminary data.</text>
</comment>
<proteinExistence type="predicted"/>
<dbReference type="InterPro" id="IPR029016">
    <property type="entry name" value="GAF-like_dom_sf"/>
</dbReference>
<dbReference type="InterPro" id="IPR016032">
    <property type="entry name" value="Sig_transdc_resp-reg_C-effctor"/>
</dbReference>
<dbReference type="CDD" id="cd06170">
    <property type="entry name" value="LuxR_C_like"/>
    <property type="match status" value="1"/>
</dbReference>